<evidence type="ECO:0000256" key="1">
    <source>
        <dbReference type="SAM" id="Phobius"/>
    </source>
</evidence>
<keyword evidence="1" id="KW-1133">Transmembrane helix</keyword>
<dbReference type="Proteomes" id="UP001595926">
    <property type="component" value="Unassembled WGS sequence"/>
</dbReference>
<organism evidence="2 3">
    <name type="scientific">Pseudofrancisella aestuarii</name>
    <dbReference type="NCBI Taxonomy" id="2670347"/>
    <lineage>
        <taxon>Bacteria</taxon>
        <taxon>Pseudomonadati</taxon>
        <taxon>Pseudomonadota</taxon>
        <taxon>Gammaproteobacteria</taxon>
        <taxon>Thiotrichales</taxon>
        <taxon>Francisellaceae</taxon>
        <taxon>Pseudofrancisella</taxon>
    </lineage>
</organism>
<keyword evidence="1" id="KW-0472">Membrane</keyword>
<evidence type="ECO:0000313" key="2">
    <source>
        <dbReference type="EMBL" id="MFC4893077.1"/>
    </source>
</evidence>
<gene>
    <name evidence="2" type="ORF">ACFPDQ_08450</name>
</gene>
<accession>A0ABV9TE26</accession>
<keyword evidence="3" id="KW-1185">Reference proteome</keyword>
<dbReference type="RefSeq" id="WP_154401850.1">
    <property type="nucleotide sequence ID" value="NZ_JBHSJH010000003.1"/>
</dbReference>
<feature type="transmembrane region" description="Helical" evidence="1">
    <location>
        <begin position="28"/>
        <end position="55"/>
    </location>
</feature>
<reference evidence="3" key="1">
    <citation type="journal article" date="2019" name="Int. J. Syst. Evol. Microbiol.">
        <title>The Global Catalogue of Microorganisms (GCM) 10K type strain sequencing project: providing services to taxonomists for standard genome sequencing and annotation.</title>
        <authorList>
            <consortium name="The Broad Institute Genomics Platform"/>
            <consortium name="The Broad Institute Genome Sequencing Center for Infectious Disease"/>
            <person name="Wu L."/>
            <person name="Ma J."/>
        </authorList>
    </citation>
    <scope>NUCLEOTIDE SEQUENCE [LARGE SCALE GENOMIC DNA]</scope>
    <source>
        <strain evidence="3">CGMCC 1.13718</strain>
    </source>
</reference>
<keyword evidence="1" id="KW-0812">Transmembrane</keyword>
<comment type="caution">
    <text evidence="2">The sequence shown here is derived from an EMBL/GenBank/DDBJ whole genome shotgun (WGS) entry which is preliminary data.</text>
</comment>
<name>A0ABV9TE26_9GAMM</name>
<evidence type="ECO:0000313" key="3">
    <source>
        <dbReference type="Proteomes" id="UP001595926"/>
    </source>
</evidence>
<sequence length="56" mass="6281">MNKIRNFFHSIKSKNPDSIFSKIFSDTLYTLFLVAVCGAIGAIIILIYVVLVGLFK</sequence>
<proteinExistence type="predicted"/>
<protein>
    <recommendedName>
        <fullName evidence="4">Preprotein translocase subunit SecE</fullName>
    </recommendedName>
</protein>
<dbReference type="EMBL" id="JBHSJH010000003">
    <property type="protein sequence ID" value="MFC4893077.1"/>
    <property type="molecule type" value="Genomic_DNA"/>
</dbReference>
<evidence type="ECO:0008006" key="4">
    <source>
        <dbReference type="Google" id="ProtNLM"/>
    </source>
</evidence>